<proteinExistence type="predicted"/>
<name>A0A074LRS8_9BACL</name>
<feature type="signal peptide" evidence="3">
    <location>
        <begin position="1"/>
        <end position="29"/>
    </location>
</feature>
<keyword evidence="3" id="KW-0732">Signal</keyword>
<protein>
    <submittedName>
        <fullName evidence="4">Uncharacterized protein</fullName>
    </submittedName>
</protein>
<reference evidence="4 5" key="1">
    <citation type="journal article" date="2013" name="Int. J. Syst. Evol. Microbiol.">
        <title>Tumebacillus flagellatus sp. nov., an alpha-amylase/pullulanase-producing bacterium isolated from cassava wastewater.</title>
        <authorList>
            <person name="Wang Q."/>
            <person name="Xie N."/>
            <person name="Qin Y."/>
            <person name="Shen N."/>
            <person name="Zhu J."/>
            <person name="Mi H."/>
            <person name="Huang R."/>
        </authorList>
    </citation>
    <scope>NUCLEOTIDE SEQUENCE [LARGE SCALE GENOMIC DNA]</scope>
    <source>
        <strain evidence="4 5">GST4</strain>
    </source>
</reference>
<feature type="compositionally biased region" description="Gly residues" evidence="1">
    <location>
        <begin position="206"/>
        <end position="215"/>
    </location>
</feature>
<dbReference type="RefSeq" id="WP_038083992.1">
    <property type="nucleotide sequence ID" value="NZ_JMIR01000002.1"/>
</dbReference>
<organism evidence="4 5">
    <name type="scientific">Tumebacillus flagellatus</name>
    <dbReference type="NCBI Taxonomy" id="1157490"/>
    <lineage>
        <taxon>Bacteria</taxon>
        <taxon>Bacillati</taxon>
        <taxon>Bacillota</taxon>
        <taxon>Bacilli</taxon>
        <taxon>Bacillales</taxon>
        <taxon>Alicyclobacillaceae</taxon>
        <taxon>Tumebacillus</taxon>
    </lineage>
</organism>
<evidence type="ECO:0000313" key="5">
    <source>
        <dbReference type="Proteomes" id="UP000027931"/>
    </source>
</evidence>
<comment type="caution">
    <text evidence="4">The sequence shown here is derived from an EMBL/GenBank/DDBJ whole genome shotgun (WGS) entry which is preliminary data.</text>
</comment>
<evidence type="ECO:0000256" key="3">
    <source>
        <dbReference type="SAM" id="SignalP"/>
    </source>
</evidence>
<dbReference type="EMBL" id="JMIR01000002">
    <property type="protein sequence ID" value="KEO84856.1"/>
    <property type="molecule type" value="Genomic_DNA"/>
</dbReference>
<feature type="region of interest" description="Disordered" evidence="1">
    <location>
        <begin position="206"/>
        <end position="232"/>
    </location>
</feature>
<feature type="transmembrane region" description="Helical" evidence="2">
    <location>
        <begin position="241"/>
        <end position="262"/>
    </location>
</feature>
<feature type="compositionally biased region" description="Low complexity" evidence="1">
    <location>
        <begin position="217"/>
        <end position="228"/>
    </location>
</feature>
<dbReference type="Proteomes" id="UP000027931">
    <property type="component" value="Unassembled WGS sequence"/>
</dbReference>
<sequence length="271" mass="29233">MKTRTRTLFAGFALALMMSGVSIPHPVSAAIASNVPPDVQTYAEHEGLQEAKRLLEITGEDVQALTVGPGLQVYLPDVEKTKQSRDGSLLDVLKPIEQWEFVLEANGEPKVLLDVQKQDGQLSLVLTGGSGSTFMEAWESYDQHATTPPVLLHDMSARYFVGRQTSAQIAVPDSDFQVHPATELLRSLQERMSNPAQTKDGLLQLSGGGSAGGGTANSHNLGNNLNRNTSPTPPRIPVTTLLGIVFLGVILSIFGFGLVFFFTSQKKRPLP</sequence>
<keyword evidence="5" id="KW-1185">Reference proteome</keyword>
<dbReference type="STRING" id="1157490.EL26_02275"/>
<evidence type="ECO:0000256" key="2">
    <source>
        <dbReference type="SAM" id="Phobius"/>
    </source>
</evidence>
<evidence type="ECO:0000313" key="4">
    <source>
        <dbReference type="EMBL" id="KEO84856.1"/>
    </source>
</evidence>
<feature type="chain" id="PRO_5001696418" evidence="3">
    <location>
        <begin position="30"/>
        <end position="271"/>
    </location>
</feature>
<keyword evidence="2" id="KW-0812">Transmembrane</keyword>
<dbReference type="AlphaFoldDB" id="A0A074LRS8"/>
<accession>A0A074LRS8</accession>
<gene>
    <name evidence="4" type="ORF">EL26_02275</name>
</gene>
<evidence type="ECO:0000256" key="1">
    <source>
        <dbReference type="SAM" id="MobiDB-lite"/>
    </source>
</evidence>
<dbReference type="OrthoDB" id="2567995at2"/>
<keyword evidence="2" id="KW-1133">Transmembrane helix</keyword>
<keyword evidence="2" id="KW-0472">Membrane</keyword>